<dbReference type="Proteomes" id="UP001529510">
    <property type="component" value="Unassembled WGS sequence"/>
</dbReference>
<feature type="chain" id="PRO_5044851833" evidence="1">
    <location>
        <begin position="27"/>
        <end position="62"/>
    </location>
</feature>
<evidence type="ECO:0000313" key="2">
    <source>
        <dbReference type="EMBL" id="KAL0201240.1"/>
    </source>
</evidence>
<feature type="signal peptide" evidence="1">
    <location>
        <begin position="1"/>
        <end position="26"/>
    </location>
</feature>
<gene>
    <name evidence="2" type="ORF">M9458_004427</name>
</gene>
<dbReference type="AlphaFoldDB" id="A0ABD0RRS8"/>
<dbReference type="EMBL" id="JAMKFB020000002">
    <property type="protein sequence ID" value="KAL0201240.1"/>
    <property type="molecule type" value="Genomic_DNA"/>
</dbReference>
<feature type="non-terminal residue" evidence="2">
    <location>
        <position position="62"/>
    </location>
</feature>
<evidence type="ECO:0000256" key="1">
    <source>
        <dbReference type="SAM" id="SignalP"/>
    </source>
</evidence>
<accession>A0ABD0RRS8</accession>
<sequence>MALITTWLHWHGHHPVICHCWRCTNAVLVTQGCGLQWAGPSPSASWSTHRRSAWMSSATFPM</sequence>
<organism evidence="2 3">
    <name type="scientific">Cirrhinus mrigala</name>
    <name type="common">Mrigala</name>
    <dbReference type="NCBI Taxonomy" id="683832"/>
    <lineage>
        <taxon>Eukaryota</taxon>
        <taxon>Metazoa</taxon>
        <taxon>Chordata</taxon>
        <taxon>Craniata</taxon>
        <taxon>Vertebrata</taxon>
        <taxon>Euteleostomi</taxon>
        <taxon>Actinopterygii</taxon>
        <taxon>Neopterygii</taxon>
        <taxon>Teleostei</taxon>
        <taxon>Ostariophysi</taxon>
        <taxon>Cypriniformes</taxon>
        <taxon>Cyprinidae</taxon>
        <taxon>Labeoninae</taxon>
        <taxon>Labeonini</taxon>
        <taxon>Cirrhinus</taxon>
    </lineage>
</organism>
<keyword evidence="1" id="KW-0732">Signal</keyword>
<proteinExistence type="predicted"/>
<comment type="caution">
    <text evidence="2">The sequence shown here is derived from an EMBL/GenBank/DDBJ whole genome shotgun (WGS) entry which is preliminary data.</text>
</comment>
<name>A0ABD0RRS8_CIRMR</name>
<evidence type="ECO:0000313" key="3">
    <source>
        <dbReference type="Proteomes" id="UP001529510"/>
    </source>
</evidence>
<keyword evidence="3" id="KW-1185">Reference proteome</keyword>
<reference evidence="2 3" key="1">
    <citation type="submission" date="2024-05" db="EMBL/GenBank/DDBJ databases">
        <title>Genome sequencing and assembly of Indian major carp, Cirrhinus mrigala (Hamilton, 1822).</title>
        <authorList>
            <person name="Mohindra V."/>
            <person name="Chowdhury L.M."/>
            <person name="Lal K."/>
            <person name="Jena J.K."/>
        </authorList>
    </citation>
    <scope>NUCLEOTIDE SEQUENCE [LARGE SCALE GENOMIC DNA]</scope>
    <source>
        <strain evidence="2">CM1030</strain>
        <tissue evidence="2">Blood</tissue>
    </source>
</reference>
<protein>
    <submittedName>
        <fullName evidence="2">Uncharacterized protein</fullName>
    </submittedName>
</protein>